<dbReference type="KEGG" id="vg:40088247"/>
<evidence type="ECO:0000313" key="2">
    <source>
        <dbReference type="Proteomes" id="UP000223025"/>
    </source>
</evidence>
<proteinExistence type="predicted"/>
<keyword evidence="2" id="KW-1185">Reference proteome</keyword>
<protein>
    <submittedName>
        <fullName evidence="1">Uncharacterized protein</fullName>
    </submittedName>
</protein>
<evidence type="ECO:0000313" key="1">
    <source>
        <dbReference type="EMBL" id="AUZ95026.1"/>
    </source>
</evidence>
<dbReference type="RefSeq" id="YP_009611909.1">
    <property type="nucleotide sequence ID" value="NC_042013.1"/>
</dbReference>
<sequence>MSMIFNDVIESFENGGTAVLEYDSFSDYDLTIVGLADYKFDLYKRFKNEPIETVEDFNDFFAEKDNESIFFFEIETTSSSELKKIEDAYNSLENKTGVYIVIPDTINFETNQKRFHFFR</sequence>
<dbReference type="GeneID" id="40088247"/>
<organism evidence="1 2">
    <name type="scientific">Agrobacterium phage Atu_ph07</name>
    <dbReference type="NCBI Taxonomy" id="2024264"/>
    <lineage>
        <taxon>Viruses</taxon>
        <taxon>Duplodnaviria</taxon>
        <taxon>Heunggongvirae</taxon>
        <taxon>Uroviricota</taxon>
        <taxon>Caudoviricetes</taxon>
        <taxon>Polybotosvirus</taxon>
        <taxon>Polybotosvirus Atuph07</taxon>
    </lineage>
</organism>
<name>A0A2L0UZS1_9CAUD</name>
<accession>A0A2L0UZS1</accession>
<dbReference type="Proteomes" id="UP000223025">
    <property type="component" value="Segment"/>
</dbReference>
<reference evidence="1 2" key="1">
    <citation type="submission" date="2017-06" db="EMBL/GenBank/DDBJ databases">
        <authorList>
            <person name="Kim H.J."/>
            <person name="Triplett B.A."/>
        </authorList>
    </citation>
    <scope>NUCLEOTIDE SEQUENCE [LARGE SCALE GENOMIC DNA]</scope>
</reference>
<dbReference type="EMBL" id="MF403008">
    <property type="protein sequence ID" value="AUZ95026.1"/>
    <property type="molecule type" value="Genomic_DNA"/>
</dbReference>